<proteinExistence type="predicted"/>
<protein>
    <submittedName>
        <fullName evidence="1">Uncharacterized protein</fullName>
    </submittedName>
</protein>
<comment type="caution">
    <text evidence="1">The sequence shown here is derived from an EMBL/GenBank/DDBJ whole genome shotgun (WGS) entry which is preliminary data.</text>
</comment>
<dbReference type="Proteomes" id="UP000236333">
    <property type="component" value="Unassembled WGS sequence"/>
</dbReference>
<dbReference type="OrthoDB" id="524277at2759"/>
<evidence type="ECO:0000313" key="1">
    <source>
        <dbReference type="EMBL" id="PNH05181.1"/>
    </source>
</evidence>
<reference evidence="1 2" key="1">
    <citation type="journal article" date="2017" name="Mol. Biol. Evol.">
        <title>The 4-celled Tetrabaena socialis nuclear genome reveals the essential components for genetic control of cell number at the origin of multicellularity in the volvocine lineage.</title>
        <authorList>
            <person name="Featherston J."/>
            <person name="Arakaki Y."/>
            <person name="Hanschen E.R."/>
            <person name="Ferris P.J."/>
            <person name="Michod R.E."/>
            <person name="Olson B.J.S.C."/>
            <person name="Nozaki H."/>
            <person name="Durand P.M."/>
        </authorList>
    </citation>
    <scope>NUCLEOTIDE SEQUENCE [LARGE SCALE GENOMIC DNA]</scope>
    <source>
        <strain evidence="1 2">NIES-571</strain>
    </source>
</reference>
<gene>
    <name evidence="1" type="ORF">TSOC_008627</name>
</gene>
<keyword evidence="2" id="KW-1185">Reference proteome</keyword>
<sequence>MAAYATPARGLLLFRSAAARHPARVCSRPGRPARDTKMSAGHRARIACFDEHESKEFKISKLAEILHSDAPTVSALVRIRPGLLVVPGGDMAFYERRVQMLALRNQVTPRVAAAMALADPSLLFTRA</sequence>
<accession>A0A2J7ZY33</accession>
<dbReference type="AlphaFoldDB" id="A0A2J7ZY33"/>
<dbReference type="EMBL" id="PGGS01000326">
    <property type="protein sequence ID" value="PNH05181.1"/>
    <property type="molecule type" value="Genomic_DNA"/>
</dbReference>
<evidence type="ECO:0000313" key="2">
    <source>
        <dbReference type="Proteomes" id="UP000236333"/>
    </source>
</evidence>
<name>A0A2J7ZY33_9CHLO</name>
<organism evidence="1 2">
    <name type="scientific">Tetrabaena socialis</name>
    <dbReference type="NCBI Taxonomy" id="47790"/>
    <lineage>
        <taxon>Eukaryota</taxon>
        <taxon>Viridiplantae</taxon>
        <taxon>Chlorophyta</taxon>
        <taxon>core chlorophytes</taxon>
        <taxon>Chlorophyceae</taxon>
        <taxon>CS clade</taxon>
        <taxon>Chlamydomonadales</taxon>
        <taxon>Tetrabaenaceae</taxon>
        <taxon>Tetrabaena</taxon>
    </lineage>
</organism>